<evidence type="ECO:0000313" key="4">
    <source>
        <dbReference type="EMBL" id="KZD23304.1"/>
    </source>
</evidence>
<evidence type="ECO:0000313" key="5">
    <source>
        <dbReference type="Proteomes" id="UP000076574"/>
    </source>
</evidence>
<dbReference type="Gene3D" id="3.40.50.880">
    <property type="match status" value="1"/>
</dbReference>
<proteinExistence type="predicted"/>
<dbReference type="SUPFAM" id="SSF46689">
    <property type="entry name" value="Homeodomain-like"/>
    <property type="match status" value="2"/>
</dbReference>
<dbReference type="PROSITE" id="PS01124">
    <property type="entry name" value="HTH_ARAC_FAMILY_2"/>
    <property type="match status" value="1"/>
</dbReference>
<accession>A0A161QPX4</accession>
<dbReference type="AlphaFoldDB" id="A0A161QPX4"/>
<dbReference type="GO" id="GO:0003700">
    <property type="term" value="F:DNA-binding transcription factor activity"/>
    <property type="evidence" value="ECO:0007669"/>
    <property type="project" value="InterPro"/>
</dbReference>
<organism evidence="4 5">
    <name type="scientific">Tardiphaga robiniae</name>
    <dbReference type="NCBI Taxonomy" id="943830"/>
    <lineage>
        <taxon>Bacteria</taxon>
        <taxon>Pseudomonadati</taxon>
        <taxon>Pseudomonadota</taxon>
        <taxon>Alphaproteobacteria</taxon>
        <taxon>Hyphomicrobiales</taxon>
        <taxon>Nitrobacteraceae</taxon>
        <taxon>Tardiphaga</taxon>
    </lineage>
</organism>
<dbReference type="InterPro" id="IPR052158">
    <property type="entry name" value="INH-QAR"/>
</dbReference>
<dbReference type="GO" id="GO:0043565">
    <property type="term" value="F:sequence-specific DNA binding"/>
    <property type="evidence" value="ECO:0007669"/>
    <property type="project" value="InterPro"/>
</dbReference>
<dbReference type="InterPro" id="IPR018060">
    <property type="entry name" value="HTH_AraC"/>
</dbReference>
<dbReference type="Pfam" id="PF01965">
    <property type="entry name" value="DJ-1_PfpI"/>
    <property type="match status" value="1"/>
</dbReference>
<feature type="domain" description="HTH araC/xylS-type" evidence="3">
    <location>
        <begin position="217"/>
        <end position="315"/>
    </location>
</feature>
<evidence type="ECO:0000256" key="1">
    <source>
        <dbReference type="ARBA" id="ARBA00023015"/>
    </source>
</evidence>
<dbReference type="OrthoDB" id="9793422at2"/>
<dbReference type="SUPFAM" id="SSF52317">
    <property type="entry name" value="Class I glutamine amidotransferase-like"/>
    <property type="match status" value="1"/>
</dbReference>
<dbReference type="SMART" id="SM00342">
    <property type="entry name" value="HTH_ARAC"/>
    <property type="match status" value="1"/>
</dbReference>
<dbReference type="CDD" id="cd03137">
    <property type="entry name" value="GATase1_AraC_1"/>
    <property type="match status" value="1"/>
</dbReference>
<sequence length="319" mass="34017">MKTVALAIFPGVQSLDVAGPLDVFMEANSFVAPGDGYDITLVAADCAPLRASNGLRISADLAFNDARKPWDLVLVAGGPGLPTAEADPQLTEWLANAALQAGRYGSVCTGAFALGHAGLLDDKTVTTHWQNAPLLALRFPKAHVEFDRIYSRDGALVTSAGVTAGIDLGLALVQEDHGADVALAVAKRLVVVAQRQGGQSQFSPYLVPPAEPDSPIARVHAHVMAHLRDAHSVDELADVAGMSARTFARVFKHETKMTPADFVEGARIDTARNRLEGSDLPLKVVAYESGFTTAEHMRQVFVRRLGLTPSQYRASFRAV</sequence>
<keyword evidence="1" id="KW-0805">Transcription regulation</keyword>
<dbReference type="InterPro" id="IPR002818">
    <property type="entry name" value="DJ-1/PfpI"/>
</dbReference>
<evidence type="ECO:0000259" key="3">
    <source>
        <dbReference type="PROSITE" id="PS01124"/>
    </source>
</evidence>
<dbReference type="PANTHER" id="PTHR43130:SF3">
    <property type="entry name" value="HTH-TYPE TRANSCRIPTIONAL REGULATOR RV1931C"/>
    <property type="match status" value="1"/>
</dbReference>
<dbReference type="Pfam" id="PF12833">
    <property type="entry name" value="HTH_18"/>
    <property type="match status" value="1"/>
</dbReference>
<dbReference type="STRING" id="943830.A4A58_07985"/>
<protein>
    <submittedName>
        <fullName evidence="4">AraC family transcriptional regulator</fullName>
    </submittedName>
</protein>
<name>A0A161QPX4_9BRAD</name>
<evidence type="ECO:0000256" key="2">
    <source>
        <dbReference type="ARBA" id="ARBA00023163"/>
    </source>
</evidence>
<comment type="caution">
    <text evidence="4">The sequence shown here is derived from an EMBL/GenBank/DDBJ whole genome shotgun (WGS) entry which is preliminary data.</text>
</comment>
<dbReference type="PANTHER" id="PTHR43130">
    <property type="entry name" value="ARAC-FAMILY TRANSCRIPTIONAL REGULATOR"/>
    <property type="match status" value="1"/>
</dbReference>
<keyword evidence="5" id="KW-1185">Reference proteome</keyword>
<dbReference type="Proteomes" id="UP000076574">
    <property type="component" value="Unassembled WGS sequence"/>
</dbReference>
<reference evidence="4 5" key="1">
    <citation type="submission" date="2016-03" db="EMBL/GenBank/DDBJ databases">
        <title>Microsymbionts genomes from the relict species Vavilovia formosa (Stev.) Fed.</title>
        <authorList>
            <person name="Kopat V."/>
            <person name="Chirak E."/>
            <person name="Kimeklis A."/>
            <person name="Andronov E."/>
        </authorList>
    </citation>
    <scope>NUCLEOTIDE SEQUENCE [LARGE SCALE GENOMIC DNA]</scope>
    <source>
        <strain evidence="4 5">Vaf07</strain>
    </source>
</reference>
<dbReference type="InterPro" id="IPR029062">
    <property type="entry name" value="Class_I_gatase-like"/>
</dbReference>
<dbReference type="EMBL" id="LVYV01000012">
    <property type="protein sequence ID" value="KZD23304.1"/>
    <property type="molecule type" value="Genomic_DNA"/>
</dbReference>
<dbReference type="InterPro" id="IPR009057">
    <property type="entry name" value="Homeodomain-like_sf"/>
</dbReference>
<gene>
    <name evidence="4" type="ORF">A4A58_07985</name>
</gene>
<keyword evidence="2" id="KW-0804">Transcription</keyword>
<dbReference type="RefSeq" id="WP_068733565.1">
    <property type="nucleotide sequence ID" value="NZ_LVYV01000012.1"/>
</dbReference>
<dbReference type="Gene3D" id="1.10.10.60">
    <property type="entry name" value="Homeodomain-like"/>
    <property type="match status" value="1"/>
</dbReference>